<dbReference type="Proteomes" id="UP000001449">
    <property type="component" value="Chromosome 4"/>
</dbReference>
<name>B8C117_THAPS</name>
<keyword evidence="3" id="KW-1185">Reference proteome</keyword>
<dbReference type="GO" id="GO:0005635">
    <property type="term" value="C:nuclear envelope"/>
    <property type="evidence" value="ECO:0000318"/>
    <property type="project" value="GO_Central"/>
</dbReference>
<dbReference type="InterPro" id="IPR032675">
    <property type="entry name" value="LRR_dom_sf"/>
</dbReference>
<sequence>MSSDNPSLPPPIQLVFPGDRSVIEAPKAEEAVQLWTTQLLQQRQKVQEALGDGNSVSDVVLCDRISLTDKSYTAEAAAVIATFLKEPFVDGMPPIAHGIVEADLSDIIASRLTEEGLQVLETMCSAFAESKLVDLNLSENAIGEQGIGACKTALSRPTLERLALCNNGLSQSTMGQVADILTADEDGTGCIASKMTKLHFFNNMSGIGGCREFARILEKAPLLVDIRFASTRSQREGGDILSSALDASLADGRIQNVTKLDLHDNVFKNKASKDALFRALGKLSSLTYLDLGECELEDDGVKMICHALFESDCELEHLYLNGNEITRKGAKHIADYIRDCQKLKVLHLQDNELTSKGVERIAAAFHVGDDGSAIEEIELDSNMIGAIGARALIDAFGPEGRDMPHLRKINLNANSFTEEVAGELEVAFGDRLVEMDDNDSDGEADDDLSSSDEDDEEEENVDESPDTGVDALASAMEDSLIV</sequence>
<dbReference type="AlphaFoldDB" id="B8C117"/>
<dbReference type="STRING" id="35128.B8C117"/>
<dbReference type="PaxDb" id="35128-Thaps4142"/>
<feature type="region of interest" description="Disordered" evidence="1">
    <location>
        <begin position="435"/>
        <end position="482"/>
    </location>
</feature>
<dbReference type="GO" id="GO:0005096">
    <property type="term" value="F:GTPase activator activity"/>
    <property type="evidence" value="ECO:0007669"/>
    <property type="project" value="InterPro"/>
</dbReference>
<dbReference type="SUPFAM" id="SSF52047">
    <property type="entry name" value="RNI-like"/>
    <property type="match status" value="1"/>
</dbReference>
<dbReference type="InterPro" id="IPR001611">
    <property type="entry name" value="Leu-rich_rpt"/>
</dbReference>
<dbReference type="eggNOG" id="KOG1909">
    <property type="taxonomic scope" value="Eukaryota"/>
</dbReference>
<dbReference type="InterPro" id="IPR045203">
    <property type="entry name" value="RanGAP1/2"/>
</dbReference>
<proteinExistence type="predicted"/>
<dbReference type="InParanoid" id="B8C117"/>
<dbReference type="Pfam" id="PF13516">
    <property type="entry name" value="LRR_6"/>
    <property type="match status" value="3"/>
</dbReference>
<dbReference type="RefSeq" id="XP_002289166.1">
    <property type="nucleotide sequence ID" value="XM_002289130.1"/>
</dbReference>
<reference evidence="2 3" key="1">
    <citation type="journal article" date="2004" name="Science">
        <title>The genome of the diatom Thalassiosira pseudonana: ecology, evolution, and metabolism.</title>
        <authorList>
            <person name="Armbrust E.V."/>
            <person name="Berges J.A."/>
            <person name="Bowler C."/>
            <person name="Green B.R."/>
            <person name="Martinez D."/>
            <person name="Putnam N.H."/>
            <person name="Zhou S."/>
            <person name="Allen A.E."/>
            <person name="Apt K.E."/>
            <person name="Bechner M."/>
            <person name="Brzezinski M.A."/>
            <person name="Chaal B.K."/>
            <person name="Chiovitti A."/>
            <person name="Davis A.K."/>
            <person name="Demarest M.S."/>
            <person name="Detter J.C."/>
            <person name="Glavina T."/>
            <person name="Goodstein D."/>
            <person name="Hadi M.Z."/>
            <person name="Hellsten U."/>
            <person name="Hildebrand M."/>
            <person name="Jenkins B.D."/>
            <person name="Jurka J."/>
            <person name="Kapitonov V.V."/>
            <person name="Kroger N."/>
            <person name="Lau W.W."/>
            <person name="Lane T.W."/>
            <person name="Larimer F.W."/>
            <person name="Lippmeier J.C."/>
            <person name="Lucas S."/>
            <person name="Medina M."/>
            <person name="Montsant A."/>
            <person name="Obornik M."/>
            <person name="Parker M.S."/>
            <person name="Palenik B."/>
            <person name="Pazour G.J."/>
            <person name="Richardson P.M."/>
            <person name="Rynearson T.A."/>
            <person name="Saito M.A."/>
            <person name="Schwartz D.C."/>
            <person name="Thamatrakoln K."/>
            <person name="Valentin K."/>
            <person name="Vardi A."/>
            <person name="Wilkerson F.P."/>
            <person name="Rokhsar D.S."/>
        </authorList>
    </citation>
    <scope>NUCLEOTIDE SEQUENCE [LARGE SCALE GENOMIC DNA]</scope>
    <source>
        <strain evidence="2 3">CCMP1335</strain>
    </source>
</reference>
<dbReference type="EMBL" id="CM000641">
    <property type="protein sequence ID" value="EED92703.1"/>
    <property type="molecule type" value="Genomic_DNA"/>
</dbReference>
<gene>
    <name evidence="2" type="ORF">THAPSDRAFT_4142</name>
</gene>
<reference evidence="2 3" key="2">
    <citation type="journal article" date="2008" name="Nature">
        <title>The Phaeodactylum genome reveals the evolutionary history of diatom genomes.</title>
        <authorList>
            <person name="Bowler C."/>
            <person name="Allen A.E."/>
            <person name="Badger J.H."/>
            <person name="Grimwood J."/>
            <person name="Jabbari K."/>
            <person name="Kuo A."/>
            <person name="Maheswari U."/>
            <person name="Martens C."/>
            <person name="Maumus F."/>
            <person name="Otillar R.P."/>
            <person name="Rayko E."/>
            <person name="Salamov A."/>
            <person name="Vandepoele K."/>
            <person name="Beszteri B."/>
            <person name="Gruber A."/>
            <person name="Heijde M."/>
            <person name="Katinka M."/>
            <person name="Mock T."/>
            <person name="Valentin K."/>
            <person name="Verret F."/>
            <person name="Berges J.A."/>
            <person name="Brownlee C."/>
            <person name="Cadoret J.P."/>
            <person name="Chiovitti A."/>
            <person name="Choi C.J."/>
            <person name="Coesel S."/>
            <person name="De Martino A."/>
            <person name="Detter J.C."/>
            <person name="Durkin C."/>
            <person name="Falciatore A."/>
            <person name="Fournet J."/>
            <person name="Haruta M."/>
            <person name="Huysman M.J."/>
            <person name="Jenkins B.D."/>
            <person name="Jiroutova K."/>
            <person name="Jorgensen R.E."/>
            <person name="Joubert Y."/>
            <person name="Kaplan A."/>
            <person name="Kroger N."/>
            <person name="Kroth P.G."/>
            <person name="La Roche J."/>
            <person name="Lindquist E."/>
            <person name="Lommer M."/>
            <person name="Martin-Jezequel V."/>
            <person name="Lopez P.J."/>
            <person name="Lucas S."/>
            <person name="Mangogna M."/>
            <person name="McGinnis K."/>
            <person name="Medlin L.K."/>
            <person name="Montsant A."/>
            <person name="Oudot-Le Secq M.P."/>
            <person name="Napoli C."/>
            <person name="Obornik M."/>
            <person name="Parker M.S."/>
            <person name="Petit J.L."/>
            <person name="Porcel B.M."/>
            <person name="Poulsen N."/>
            <person name="Robison M."/>
            <person name="Rychlewski L."/>
            <person name="Rynearson T.A."/>
            <person name="Schmutz J."/>
            <person name="Shapiro H."/>
            <person name="Siaut M."/>
            <person name="Stanley M."/>
            <person name="Sussman M.R."/>
            <person name="Taylor A.R."/>
            <person name="Vardi A."/>
            <person name="von Dassow P."/>
            <person name="Vyverman W."/>
            <person name="Willis A."/>
            <person name="Wyrwicz L.S."/>
            <person name="Rokhsar D.S."/>
            <person name="Weissenbach J."/>
            <person name="Armbrust E.V."/>
            <person name="Green B.R."/>
            <person name="Van de Peer Y."/>
            <person name="Grigoriev I.V."/>
        </authorList>
    </citation>
    <scope>NUCLEOTIDE SEQUENCE [LARGE SCALE GENOMIC DNA]</scope>
    <source>
        <strain evidence="2 3">CCMP1335</strain>
    </source>
</reference>
<evidence type="ECO:0000313" key="2">
    <source>
        <dbReference type="EMBL" id="EED92703.1"/>
    </source>
</evidence>
<dbReference type="PANTHER" id="PTHR46761:SF2">
    <property type="entry name" value="RAN GTPASE-ACTIVATING PROTEIN 1"/>
    <property type="match status" value="1"/>
</dbReference>
<dbReference type="PANTHER" id="PTHR46761">
    <property type="entry name" value="RAN GTPASE-ACTIVATING PROTEIN 1"/>
    <property type="match status" value="1"/>
</dbReference>
<accession>B8C117</accession>
<dbReference type="HOGENOM" id="CLU_020837_0_0_1"/>
<dbReference type="SMART" id="SM00368">
    <property type="entry name" value="LRR_RI"/>
    <property type="match status" value="7"/>
</dbReference>
<dbReference type="GeneID" id="7446755"/>
<organism evidence="2 3">
    <name type="scientific">Thalassiosira pseudonana</name>
    <name type="common">Marine diatom</name>
    <name type="synonym">Cyclotella nana</name>
    <dbReference type="NCBI Taxonomy" id="35128"/>
    <lineage>
        <taxon>Eukaryota</taxon>
        <taxon>Sar</taxon>
        <taxon>Stramenopiles</taxon>
        <taxon>Ochrophyta</taxon>
        <taxon>Bacillariophyta</taxon>
        <taxon>Coscinodiscophyceae</taxon>
        <taxon>Thalassiosirophycidae</taxon>
        <taxon>Thalassiosirales</taxon>
        <taxon>Thalassiosiraceae</taxon>
        <taxon>Thalassiosira</taxon>
    </lineage>
</organism>
<protein>
    <submittedName>
        <fullName evidence="2">Uncharacterized protein</fullName>
    </submittedName>
</protein>
<feature type="compositionally biased region" description="Acidic residues" evidence="1">
    <location>
        <begin position="435"/>
        <end position="465"/>
    </location>
</feature>
<dbReference type="KEGG" id="tps:THAPSDRAFT_4142"/>
<evidence type="ECO:0000256" key="1">
    <source>
        <dbReference type="SAM" id="MobiDB-lite"/>
    </source>
</evidence>
<dbReference type="Gene3D" id="3.80.10.10">
    <property type="entry name" value="Ribonuclease Inhibitor"/>
    <property type="match status" value="2"/>
</dbReference>
<dbReference type="OMA" id="TCIAAKQ"/>
<evidence type="ECO:0000313" key="3">
    <source>
        <dbReference type="Proteomes" id="UP000001449"/>
    </source>
</evidence>